<dbReference type="CDD" id="cd00066">
    <property type="entry name" value="G-alpha"/>
    <property type="match status" value="1"/>
</dbReference>
<dbReference type="Gene3D" id="1.10.400.10">
    <property type="entry name" value="GI Alpha 1, domain 2-like"/>
    <property type="match status" value="1"/>
</dbReference>
<dbReference type="FunFam" id="1.10.400.10:FF:000005">
    <property type="entry name" value="Extra-large guanine nucleotide-binding protein 3"/>
    <property type="match status" value="1"/>
</dbReference>
<feature type="region of interest" description="Disordered" evidence="13">
    <location>
        <begin position="85"/>
        <end position="115"/>
    </location>
</feature>
<evidence type="ECO:0000256" key="12">
    <source>
        <dbReference type="PIRSR" id="PIRSR601019-2"/>
    </source>
</evidence>
<dbReference type="PANTHER" id="PTHR36486">
    <property type="entry name" value="OS01G0977800 PROTEIN"/>
    <property type="match status" value="1"/>
</dbReference>
<evidence type="ECO:0000256" key="7">
    <source>
        <dbReference type="ARBA" id="ARBA00023134"/>
    </source>
</evidence>
<comment type="subcellular location">
    <subcellularLocation>
        <location evidence="1">Nucleus</location>
    </subcellularLocation>
</comment>
<dbReference type="RefSeq" id="XP_017970534.1">
    <property type="nucleotide sequence ID" value="XM_018115045.1"/>
</dbReference>
<name>A0AB32VWE7_THECC</name>
<evidence type="ECO:0000256" key="11">
    <source>
        <dbReference type="PIRSR" id="PIRSR601019-1"/>
    </source>
</evidence>
<dbReference type="PROSITE" id="PS51882">
    <property type="entry name" value="G_ALPHA"/>
    <property type="match status" value="1"/>
</dbReference>
<feature type="binding site" evidence="11">
    <location>
        <begin position="819"/>
        <end position="822"/>
    </location>
    <ligand>
        <name>GTP</name>
        <dbReference type="ChEBI" id="CHEBI:37565"/>
    </ligand>
</feature>
<evidence type="ECO:0000256" key="1">
    <source>
        <dbReference type="ARBA" id="ARBA00004123"/>
    </source>
</evidence>
<gene>
    <name evidence="15" type="primary">LOC18607250</name>
</gene>
<protein>
    <submittedName>
        <fullName evidence="15">Extra-large guanine nucleotide-binding protein 1 isoform X1</fullName>
    </submittedName>
</protein>
<evidence type="ECO:0000256" key="13">
    <source>
        <dbReference type="SAM" id="MobiDB-lite"/>
    </source>
</evidence>
<dbReference type="Pfam" id="PF00503">
    <property type="entry name" value="G-alpha"/>
    <property type="match status" value="1"/>
</dbReference>
<dbReference type="GO" id="GO:0005634">
    <property type="term" value="C:nucleus"/>
    <property type="evidence" value="ECO:0007669"/>
    <property type="project" value="UniProtKB-SubCell"/>
</dbReference>
<dbReference type="GO" id="GO:0003924">
    <property type="term" value="F:GTPase activity"/>
    <property type="evidence" value="ECO:0007669"/>
    <property type="project" value="InterPro"/>
</dbReference>
<keyword evidence="5" id="KW-0862">Zinc</keyword>
<dbReference type="InterPro" id="IPR001019">
    <property type="entry name" value="Gprotein_alpha_su"/>
</dbReference>
<feature type="compositionally biased region" description="Low complexity" evidence="13">
    <location>
        <begin position="600"/>
        <end position="613"/>
    </location>
</feature>
<keyword evidence="6" id="KW-0106">Calcium</keyword>
<dbReference type="InterPro" id="IPR053057">
    <property type="entry name" value="XLG_GTP-binding"/>
</dbReference>
<reference evidence="14" key="1">
    <citation type="journal article" date="1997" name="Nucleic Acids Res.">
        <title>tRNAscan-SE: a program for improved detection of transfer RNA genes in genomic sequence.</title>
        <authorList>
            <person name="Lowe T.M."/>
            <person name="Eddy S.R."/>
        </authorList>
    </citation>
    <scope>NUCLEOTIDE SEQUENCE [LARGE SCALE GENOMIC DNA]</scope>
    <source>
        <strain evidence="14">r\B97-61/B2</strain>
    </source>
</reference>
<feature type="binding site" evidence="12">
    <location>
        <position position="543"/>
    </location>
    <ligand>
        <name>Mg(2+)</name>
        <dbReference type="ChEBI" id="CHEBI:18420"/>
    </ligand>
</feature>
<dbReference type="SUPFAM" id="SSF47895">
    <property type="entry name" value="Transducin (alpha subunit), insertion domain"/>
    <property type="match status" value="1"/>
</dbReference>
<comment type="similarity">
    <text evidence="10">Belongs to the G-alpha family. XLG subfamily.</text>
</comment>
<feature type="region of interest" description="Disordered" evidence="13">
    <location>
        <begin position="592"/>
        <end position="613"/>
    </location>
</feature>
<feature type="compositionally biased region" description="Low complexity" evidence="13">
    <location>
        <begin position="190"/>
        <end position="203"/>
    </location>
</feature>
<dbReference type="Proteomes" id="UP000694886">
    <property type="component" value="Chromosome 2"/>
</dbReference>
<dbReference type="GO" id="GO:0005525">
    <property type="term" value="F:GTP binding"/>
    <property type="evidence" value="ECO:0007669"/>
    <property type="project" value="UniProtKB-KW"/>
</dbReference>
<keyword evidence="7 11" id="KW-0342">GTP-binding</keyword>
<dbReference type="Gene3D" id="3.40.50.300">
    <property type="entry name" value="P-loop containing nucleotide triphosphate hydrolases"/>
    <property type="match status" value="1"/>
</dbReference>
<dbReference type="InterPro" id="IPR011025">
    <property type="entry name" value="GproteinA_insert"/>
</dbReference>
<evidence type="ECO:0000256" key="8">
    <source>
        <dbReference type="ARBA" id="ARBA00023224"/>
    </source>
</evidence>
<evidence type="ECO:0000256" key="4">
    <source>
        <dbReference type="ARBA" id="ARBA00022771"/>
    </source>
</evidence>
<dbReference type="InterPro" id="IPR027417">
    <property type="entry name" value="P-loop_NTPase"/>
</dbReference>
<keyword evidence="8" id="KW-0807">Transducer</keyword>
<evidence type="ECO:0000256" key="3">
    <source>
        <dbReference type="ARBA" id="ARBA00022741"/>
    </source>
</evidence>
<dbReference type="PRINTS" id="PR00318">
    <property type="entry name" value="GPROTEINA"/>
</dbReference>
<keyword evidence="4" id="KW-0863">Zinc-finger</keyword>
<dbReference type="FunFam" id="3.40.50.300:FF:000692">
    <property type="entry name" value="Guanine nucleotide-binding protein subunit alpha"/>
    <property type="match status" value="1"/>
</dbReference>
<dbReference type="Gramene" id="Tc02v2_t002110.2">
    <property type="protein sequence ID" value="Tc02v2_p002110.2"/>
    <property type="gene ID" value="Tc02v2_g002110"/>
</dbReference>
<dbReference type="SMART" id="SM00275">
    <property type="entry name" value="G_alpha"/>
    <property type="match status" value="1"/>
</dbReference>
<dbReference type="SUPFAM" id="SSF52540">
    <property type="entry name" value="P-loop containing nucleoside triphosphate hydrolases"/>
    <property type="match status" value="1"/>
</dbReference>
<feature type="region of interest" description="Disordered" evidence="13">
    <location>
        <begin position="174"/>
        <end position="218"/>
    </location>
</feature>
<dbReference type="GO" id="GO:0008270">
    <property type="term" value="F:zinc ion binding"/>
    <property type="evidence" value="ECO:0007669"/>
    <property type="project" value="UniProtKB-KW"/>
</dbReference>
<evidence type="ECO:0000256" key="5">
    <source>
        <dbReference type="ARBA" id="ARBA00022833"/>
    </source>
</evidence>
<proteinExistence type="inferred from homology"/>
<evidence type="ECO:0000256" key="6">
    <source>
        <dbReference type="ARBA" id="ARBA00022837"/>
    </source>
</evidence>
<keyword evidence="3 11" id="KW-0547">Nucleotide-binding</keyword>
<keyword evidence="2 12" id="KW-0479">Metal-binding</keyword>
<accession>A0AB32VWE7</accession>
<dbReference type="KEGG" id="tcc:18607250"/>
<organism evidence="14 15">
    <name type="scientific">Theobroma cacao</name>
    <name type="common">Cacao</name>
    <name type="synonym">Cocoa</name>
    <dbReference type="NCBI Taxonomy" id="3641"/>
    <lineage>
        <taxon>Eukaryota</taxon>
        <taxon>Viridiplantae</taxon>
        <taxon>Streptophyta</taxon>
        <taxon>Embryophyta</taxon>
        <taxon>Tracheophyta</taxon>
        <taxon>Spermatophyta</taxon>
        <taxon>Magnoliopsida</taxon>
        <taxon>eudicotyledons</taxon>
        <taxon>Gunneridae</taxon>
        <taxon>Pentapetalae</taxon>
        <taxon>rosids</taxon>
        <taxon>malvids</taxon>
        <taxon>Malvales</taxon>
        <taxon>Malvaceae</taxon>
        <taxon>Byttnerioideae</taxon>
        <taxon>Theobroma</taxon>
    </lineage>
</organism>
<feature type="binding site" evidence="12">
    <location>
        <position position="713"/>
    </location>
    <ligand>
        <name>Mg(2+)</name>
        <dbReference type="ChEBI" id="CHEBI:18420"/>
    </ligand>
</feature>
<dbReference type="PANTHER" id="PTHR36486:SF4">
    <property type="entry name" value="PH DOMAIN-CONTAINING PROTEIN"/>
    <property type="match status" value="1"/>
</dbReference>
<keyword evidence="9" id="KW-0539">Nucleus</keyword>
<evidence type="ECO:0000256" key="9">
    <source>
        <dbReference type="ARBA" id="ARBA00023242"/>
    </source>
</evidence>
<reference evidence="15" key="2">
    <citation type="submission" date="2025-08" db="UniProtKB">
        <authorList>
            <consortium name="RefSeq"/>
        </authorList>
    </citation>
    <scope>IDENTIFICATION</scope>
</reference>
<dbReference type="GeneID" id="18607250"/>
<evidence type="ECO:0000313" key="14">
    <source>
        <dbReference type="Proteomes" id="UP000694886"/>
    </source>
</evidence>
<dbReference type="GO" id="GO:0007186">
    <property type="term" value="P:G protein-coupled receptor signaling pathway"/>
    <property type="evidence" value="ECO:0007669"/>
    <property type="project" value="InterPro"/>
</dbReference>
<evidence type="ECO:0000256" key="2">
    <source>
        <dbReference type="ARBA" id="ARBA00022723"/>
    </source>
</evidence>
<sequence length="939" mass="104731">MAGLLRKILPVGKSTAQDDDNDNDNVEYSFAIEYHGPPVPYDIPKAVPVDVDQLPTAATVSSSYVLNENSVPVIQPIVKANPVKQKWSEDKKFGSRPGSARKSIDRPGVSNESSIQVDSLDTLGQGIDGGCRTKLCDGMGSSGNLEISVVHDSLQKSSGGLAELELTDHGEEGLGLQKYMDPPDSDTTESVSSSPVLSSSDVSFQKGEDGNNETPCHVRRPSVVEDANNETPCHVRRPSVVTFLDPESGAMVQEDSSYYETESIDAAQPIARNGKKGSCYRCLKGNRFTEKEICIVCNAKYCYKCVLKAMGSMPEGRKCVTCIGKKINESRRETLGKCSRLLKRLLNELEVQQAMSSEKTCEANQLPPELVVVNGEPLSQDELHNLQICQNPPRKLKPGFYWYDKLSGLWGKEGHGPCQIITAQLNVGGHLKANASNGNANIVINNREITKKELWMLQLAGVHCEGKPSFWLSADGSYQEEGQKNVKGPIWDKMGVKLFCALLSLPVPPVTVNPAGEDVSRETLEQQVLHKLLLVGYQKSGTSTIYKQAKILYNISFSEDERQSIKLMIQSNLYGYFGILLEGQERFEEESLQETRKSQIADGSGSSGSASQIDGQTKYSICRKLKAFSDWLVQVMVSGNLEAIFPAASREYAPFIGELWNDAAFQATYSRRHELEMLPRVATYFLERAVEISSMDYEPSDMDILYAEGITSSNGISCMEFSFPTIEQESSIDGYQHDPSARYQLIRLHPSSLGENCKWVEMFEDVNMVLFCVSLTDYDEFSLDRNGVLTNKMLASKQLFECMVTHPTFEGKDFLLILNKADLLEEKIEQVPLTRCEWFHDFNPVISHNYHNQTTNCSSRNNHTTLGQRAFHYIAVKFKRLFSDLTGRKLYVSMVTGLEPDSVDEALRYTRNIRKWNDYEYSFVNNELSSTDIEASSTS</sequence>
<evidence type="ECO:0000313" key="15">
    <source>
        <dbReference type="RefSeq" id="XP_017970534.1"/>
    </source>
</evidence>
<dbReference type="AlphaFoldDB" id="A0AB32VWE7"/>
<evidence type="ECO:0000256" key="10">
    <source>
        <dbReference type="ARBA" id="ARBA00060880"/>
    </source>
</evidence>
<dbReference type="GO" id="GO:0031683">
    <property type="term" value="F:G-protein beta/gamma-subunit complex binding"/>
    <property type="evidence" value="ECO:0007669"/>
    <property type="project" value="InterPro"/>
</dbReference>
<keyword evidence="12" id="KW-0460">Magnesium</keyword>